<keyword evidence="1" id="KW-0812">Transmembrane</keyword>
<dbReference type="PANTHER" id="PTHR12861:SF3">
    <property type="entry name" value="TRANSLOCON-ASSOCIATED PROTEIN SUBUNIT BETA"/>
    <property type="match status" value="1"/>
</dbReference>
<evidence type="ECO:0000313" key="4">
    <source>
        <dbReference type="Proteomes" id="UP000636800"/>
    </source>
</evidence>
<dbReference type="Pfam" id="PF05753">
    <property type="entry name" value="TRAP_beta"/>
    <property type="match status" value="1"/>
</dbReference>
<keyword evidence="4" id="KW-1185">Reference proteome</keyword>
<evidence type="ECO:0008006" key="5">
    <source>
        <dbReference type="Google" id="ProtNLM"/>
    </source>
</evidence>
<feature type="chain" id="PRO_5032870926" description="Translocon-associated protein subunit beta" evidence="2">
    <location>
        <begin position="26"/>
        <end position="200"/>
    </location>
</feature>
<gene>
    <name evidence="3" type="ORF">HPP92_020102</name>
</gene>
<evidence type="ECO:0000313" key="3">
    <source>
        <dbReference type="EMBL" id="KAG0464033.1"/>
    </source>
</evidence>
<dbReference type="AlphaFoldDB" id="A0A835UJS8"/>
<dbReference type="PANTHER" id="PTHR12861">
    <property type="entry name" value="TRANSLOCON-ASSOCIATED PROTEIN, BETA SUBUNIT PRECURSOR TRAP-BETA SIGNAL SEQUENCE RECEPTOR BETA SUBUNIT"/>
    <property type="match status" value="1"/>
</dbReference>
<proteinExistence type="predicted"/>
<feature type="transmembrane region" description="Helical" evidence="1">
    <location>
        <begin position="167"/>
        <end position="185"/>
    </location>
</feature>
<keyword evidence="2" id="KW-0732">Signal</keyword>
<keyword evidence="1" id="KW-1133">Transmembrane helix</keyword>
<protein>
    <recommendedName>
        <fullName evidence="5">Translocon-associated protein subunit beta</fullName>
    </recommendedName>
</protein>
<keyword evidence="1" id="KW-0472">Membrane</keyword>
<evidence type="ECO:0000256" key="1">
    <source>
        <dbReference type="SAM" id="Phobius"/>
    </source>
</evidence>
<comment type="caution">
    <text evidence="3">The sequence shown here is derived from an EMBL/GenBank/DDBJ whole genome shotgun (WGS) entry which is preliminary data.</text>
</comment>
<accession>A0A835UJS8</accession>
<dbReference type="GO" id="GO:0005783">
    <property type="term" value="C:endoplasmic reticulum"/>
    <property type="evidence" value="ECO:0007669"/>
    <property type="project" value="TreeGrafter"/>
</dbReference>
<name>A0A835UJS8_VANPL</name>
<reference evidence="3 4" key="1">
    <citation type="journal article" date="2020" name="Nat. Food">
        <title>A phased Vanilla planifolia genome enables genetic improvement of flavour and production.</title>
        <authorList>
            <person name="Hasing T."/>
            <person name="Tang H."/>
            <person name="Brym M."/>
            <person name="Khazi F."/>
            <person name="Huang T."/>
            <person name="Chambers A.H."/>
        </authorList>
    </citation>
    <scope>NUCLEOTIDE SEQUENCE [LARGE SCALE GENOMIC DNA]</scope>
    <source>
        <tissue evidence="3">Leaf</tissue>
    </source>
</reference>
<sequence>MAKSKPAVVILLVLAAGMFVLTAIASSDVPFMVADKKVVLSRLKSGAERLTVSIDVFNEGSVTAYDVSLVDDSWPQDKFDIVSGSTSKTWERLDAGTSASHVFVLESKVKGIFHGSPAVIRFRLPSKAALQEAYSTPIQPLDILADKLPEMKLEWRSIQAKRFLAKFGSQISVLLLLLLFVYVVVNPAKSNAAKSGKKKR</sequence>
<organism evidence="3 4">
    <name type="scientific">Vanilla planifolia</name>
    <name type="common">Vanilla</name>
    <dbReference type="NCBI Taxonomy" id="51239"/>
    <lineage>
        <taxon>Eukaryota</taxon>
        <taxon>Viridiplantae</taxon>
        <taxon>Streptophyta</taxon>
        <taxon>Embryophyta</taxon>
        <taxon>Tracheophyta</taxon>
        <taxon>Spermatophyta</taxon>
        <taxon>Magnoliopsida</taxon>
        <taxon>Liliopsida</taxon>
        <taxon>Asparagales</taxon>
        <taxon>Orchidaceae</taxon>
        <taxon>Vanilloideae</taxon>
        <taxon>Vanilleae</taxon>
        <taxon>Vanilla</taxon>
    </lineage>
</organism>
<feature type="signal peptide" evidence="2">
    <location>
        <begin position="1"/>
        <end position="25"/>
    </location>
</feature>
<dbReference type="EMBL" id="JADCNL010000010">
    <property type="protein sequence ID" value="KAG0464033.1"/>
    <property type="molecule type" value="Genomic_DNA"/>
</dbReference>
<evidence type="ECO:0000256" key="2">
    <source>
        <dbReference type="SAM" id="SignalP"/>
    </source>
</evidence>
<dbReference type="Proteomes" id="UP000636800">
    <property type="component" value="Chromosome 10"/>
</dbReference>